<dbReference type="PANTHER" id="PTHR11579:SF0">
    <property type="entry name" value="PROTEIN-L-ISOASPARTATE(D-ASPARTATE) O-METHYLTRANSFERASE"/>
    <property type="match status" value="1"/>
</dbReference>
<evidence type="ECO:0000256" key="2">
    <source>
        <dbReference type="ARBA" id="ARBA00005369"/>
    </source>
</evidence>
<evidence type="ECO:0000313" key="12">
    <source>
        <dbReference type="EMBL" id="BAB49713.1"/>
    </source>
</evidence>
<evidence type="ECO:0000313" key="13">
    <source>
        <dbReference type="Proteomes" id="UP000000552"/>
    </source>
</evidence>
<evidence type="ECO:0000256" key="3">
    <source>
        <dbReference type="ARBA" id="ARBA00011890"/>
    </source>
</evidence>
<protein>
    <recommendedName>
        <fullName evidence="4">Protein-L-isoaspartate O-methyltransferase</fullName>
        <ecNumber evidence="3">2.1.1.77</ecNumber>
    </recommendedName>
    <alternativeName>
        <fullName evidence="11">L-isoaspartyl protein carboxyl methyltransferase</fullName>
    </alternativeName>
    <alternativeName>
        <fullName evidence="9">Protein L-isoaspartyl methyltransferase</fullName>
    </alternativeName>
    <alternativeName>
        <fullName evidence="10">Protein-beta-aspartate methyltransferase</fullName>
    </alternativeName>
</protein>
<dbReference type="GO" id="GO:0005737">
    <property type="term" value="C:cytoplasm"/>
    <property type="evidence" value="ECO:0007669"/>
    <property type="project" value="UniProtKB-SubCell"/>
</dbReference>
<dbReference type="SUPFAM" id="SSF53335">
    <property type="entry name" value="S-adenosyl-L-methionine-dependent methyltransferases"/>
    <property type="match status" value="1"/>
</dbReference>
<sequence>MVANRGEDPKFLAQRFDRFQIMVYNKDVLDDRNKRAFLLTPREEFVLPQNLGRAYDHAFLDIGYGVTISGPHLVGRMTTAIDVQFGEAVLEIGTGSGYQSAYLANLTDKVHTIEIINPLAQRTRRTYDGLVERGYSEFGSVTSRNADGYYGWESVGPFDKIIVTCGIDHIPPSLLQQLKPNGVMVIPVGPPGAQHVLKVTKQQLADGTFNIVRSDIYNGKVVPFVPFTKLEGDQIVGTHNS</sequence>
<dbReference type="KEGG" id="mlo:mll2628"/>
<evidence type="ECO:0000256" key="4">
    <source>
        <dbReference type="ARBA" id="ARBA00013346"/>
    </source>
</evidence>
<dbReference type="CDD" id="cd02440">
    <property type="entry name" value="AdoMet_MTases"/>
    <property type="match status" value="1"/>
</dbReference>
<dbReference type="Gene3D" id="3.40.50.150">
    <property type="entry name" value="Vaccinia Virus protein VP39"/>
    <property type="match status" value="1"/>
</dbReference>
<comment type="subcellular location">
    <subcellularLocation>
        <location evidence="1">Cytoplasm</location>
    </subcellularLocation>
</comment>
<dbReference type="EC" id="2.1.1.77" evidence="3"/>
<keyword evidence="6 12" id="KW-0489">Methyltransferase</keyword>
<dbReference type="GO" id="GO:0032259">
    <property type="term" value="P:methylation"/>
    <property type="evidence" value="ECO:0007669"/>
    <property type="project" value="UniProtKB-KW"/>
</dbReference>
<reference evidence="12 13" key="1">
    <citation type="journal article" date="2000" name="DNA Res.">
        <title>Complete genome structure of the nitrogen-fixing symbiotic bacterium Mesorhizobium loti.</title>
        <authorList>
            <person name="Kaneko T."/>
            <person name="Nakamura Y."/>
            <person name="Sato S."/>
            <person name="Asamizu E."/>
            <person name="Kato T."/>
            <person name="Sasamoto S."/>
            <person name="Watanabe A."/>
            <person name="Idesawa K."/>
            <person name="Ishikawa A."/>
            <person name="Kawashima K."/>
            <person name="Kimura T."/>
            <person name="Kishida Y."/>
            <person name="Kiyokawa C."/>
            <person name="Kohara M."/>
            <person name="Matsumoto M."/>
            <person name="Matsuno A."/>
            <person name="Mochizuki Y."/>
            <person name="Nakayama S."/>
            <person name="Nakazaki N."/>
            <person name="Shimpo S."/>
            <person name="Sugimoto M."/>
            <person name="Takeuchi C."/>
            <person name="Yamada M."/>
            <person name="Tabata S."/>
        </authorList>
    </citation>
    <scope>NUCLEOTIDE SEQUENCE [LARGE SCALE GENOMIC DNA]</scope>
    <source>
        <strain evidence="13">LMG 29417 / CECT 9101 / MAFF 303099</strain>
    </source>
</reference>
<keyword evidence="7 12" id="KW-0808">Transferase</keyword>
<accession>Q98I03</accession>
<comment type="similarity">
    <text evidence="2">Belongs to the methyltransferase superfamily. L-isoaspartyl/D-aspartyl protein methyltransferase family.</text>
</comment>
<keyword evidence="8" id="KW-0949">S-adenosyl-L-methionine</keyword>
<evidence type="ECO:0000256" key="11">
    <source>
        <dbReference type="ARBA" id="ARBA00031350"/>
    </source>
</evidence>
<proteinExistence type="inferred from homology"/>
<dbReference type="GO" id="GO:0004719">
    <property type="term" value="F:protein-L-isoaspartate (D-aspartate) O-methyltransferase activity"/>
    <property type="evidence" value="ECO:0007669"/>
    <property type="project" value="UniProtKB-EC"/>
</dbReference>
<dbReference type="Proteomes" id="UP000000552">
    <property type="component" value="Chromosome"/>
</dbReference>
<dbReference type="EMBL" id="BA000012">
    <property type="protein sequence ID" value="BAB49713.1"/>
    <property type="molecule type" value="Genomic_DNA"/>
</dbReference>
<evidence type="ECO:0000256" key="1">
    <source>
        <dbReference type="ARBA" id="ARBA00004496"/>
    </source>
</evidence>
<dbReference type="Pfam" id="PF01135">
    <property type="entry name" value="PCMT"/>
    <property type="match status" value="1"/>
</dbReference>
<evidence type="ECO:0000256" key="6">
    <source>
        <dbReference type="ARBA" id="ARBA00022603"/>
    </source>
</evidence>
<organism evidence="12 13">
    <name type="scientific">Mesorhizobium japonicum (strain LMG 29417 / CECT 9101 / MAFF 303099)</name>
    <name type="common">Mesorhizobium loti (strain MAFF 303099)</name>
    <dbReference type="NCBI Taxonomy" id="266835"/>
    <lineage>
        <taxon>Bacteria</taxon>
        <taxon>Pseudomonadati</taxon>
        <taxon>Pseudomonadota</taxon>
        <taxon>Alphaproteobacteria</taxon>
        <taxon>Hyphomicrobiales</taxon>
        <taxon>Phyllobacteriaceae</taxon>
        <taxon>Mesorhizobium</taxon>
    </lineage>
</organism>
<dbReference type="AlphaFoldDB" id="Q98I03"/>
<dbReference type="PROSITE" id="PS01279">
    <property type="entry name" value="PCMT"/>
    <property type="match status" value="1"/>
</dbReference>
<evidence type="ECO:0000256" key="8">
    <source>
        <dbReference type="ARBA" id="ARBA00022691"/>
    </source>
</evidence>
<dbReference type="InterPro" id="IPR029063">
    <property type="entry name" value="SAM-dependent_MTases_sf"/>
</dbReference>
<evidence type="ECO:0000256" key="7">
    <source>
        <dbReference type="ARBA" id="ARBA00022679"/>
    </source>
</evidence>
<dbReference type="PANTHER" id="PTHR11579">
    <property type="entry name" value="PROTEIN-L-ISOASPARTATE O-METHYLTRANSFERASE"/>
    <property type="match status" value="1"/>
</dbReference>
<dbReference type="InterPro" id="IPR000682">
    <property type="entry name" value="PCMT"/>
</dbReference>
<dbReference type="HOGENOM" id="CLU_962447_0_0_5"/>
<name>Q98I03_RHILO</name>
<dbReference type="eggNOG" id="COG2518">
    <property type="taxonomic scope" value="Bacteria"/>
</dbReference>
<gene>
    <name evidence="12" type="ordered locus">mll2628</name>
</gene>
<evidence type="ECO:0000256" key="9">
    <source>
        <dbReference type="ARBA" id="ARBA00030757"/>
    </source>
</evidence>
<evidence type="ECO:0000256" key="10">
    <source>
        <dbReference type="ARBA" id="ARBA00031323"/>
    </source>
</evidence>
<evidence type="ECO:0000256" key="5">
    <source>
        <dbReference type="ARBA" id="ARBA00022490"/>
    </source>
</evidence>
<keyword evidence="5" id="KW-0963">Cytoplasm</keyword>